<gene>
    <name evidence="1" type="ORF">CY34DRAFT_608095</name>
</gene>
<sequence>MIARSRCLVLDWGLATWTHIGEWTHWRFRAMICIEDKCADGHPSRTTKFTKIPLPLGQSSTWQRVAKHLMPPSTTLGHVLFSSIHGD</sequence>
<dbReference type="EMBL" id="KN835682">
    <property type="protein sequence ID" value="KIK34954.1"/>
    <property type="molecule type" value="Genomic_DNA"/>
</dbReference>
<reference evidence="2" key="2">
    <citation type="submission" date="2015-01" db="EMBL/GenBank/DDBJ databases">
        <title>Evolutionary Origins and Diversification of the Mycorrhizal Mutualists.</title>
        <authorList>
            <consortium name="DOE Joint Genome Institute"/>
            <consortium name="Mycorrhizal Genomics Consortium"/>
            <person name="Kohler A."/>
            <person name="Kuo A."/>
            <person name="Nagy L.G."/>
            <person name="Floudas D."/>
            <person name="Copeland A."/>
            <person name="Barry K.W."/>
            <person name="Cichocki N."/>
            <person name="Veneault-Fourrey C."/>
            <person name="LaButti K."/>
            <person name="Lindquist E.A."/>
            <person name="Lipzen A."/>
            <person name="Lundell T."/>
            <person name="Morin E."/>
            <person name="Murat C."/>
            <person name="Riley R."/>
            <person name="Ohm R."/>
            <person name="Sun H."/>
            <person name="Tunlid A."/>
            <person name="Henrissat B."/>
            <person name="Grigoriev I.V."/>
            <person name="Hibbett D.S."/>
            <person name="Martin F."/>
        </authorList>
    </citation>
    <scope>NUCLEOTIDE SEQUENCE [LARGE SCALE GENOMIC DNA]</scope>
    <source>
        <strain evidence="2">UH-Slu-Lm8-n1</strain>
    </source>
</reference>
<protein>
    <submittedName>
        <fullName evidence="1">Uncharacterized protein</fullName>
    </submittedName>
</protein>
<reference evidence="1 2" key="1">
    <citation type="submission" date="2014-04" db="EMBL/GenBank/DDBJ databases">
        <authorList>
            <consortium name="DOE Joint Genome Institute"/>
            <person name="Kuo A."/>
            <person name="Ruytinx J."/>
            <person name="Rineau F."/>
            <person name="Colpaert J."/>
            <person name="Kohler A."/>
            <person name="Nagy L.G."/>
            <person name="Floudas D."/>
            <person name="Copeland A."/>
            <person name="Barry K.W."/>
            <person name="Cichocki N."/>
            <person name="Veneault-Fourrey C."/>
            <person name="LaButti K."/>
            <person name="Lindquist E.A."/>
            <person name="Lipzen A."/>
            <person name="Lundell T."/>
            <person name="Morin E."/>
            <person name="Murat C."/>
            <person name="Sun H."/>
            <person name="Tunlid A."/>
            <person name="Henrissat B."/>
            <person name="Grigoriev I.V."/>
            <person name="Hibbett D.S."/>
            <person name="Martin F."/>
            <person name="Nordberg H.P."/>
            <person name="Cantor M.N."/>
            <person name="Hua S.X."/>
        </authorList>
    </citation>
    <scope>NUCLEOTIDE SEQUENCE [LARGE SCALE GENOMIC DNA]</scope>
    <source>
        <strain evidence="1 2">UH-Slu-Lm8-n1</strain>
    </source>
</reference>
<dbReference type="AlphaFoldDB" id="A0A0D0AA30"/>
<dbReference type="InParanoid" id="A0A0D0AA30"/>
<dbReference type="HOGENOM" id="CLU_2484830_0_0_1"/>
<evidence type="ECO:0000313" key="1">
    <source>
        <dbReference type="EMBL" id="KIK34954.1"/>
    </source>
</evidence>
<accession>A0A0D0AA30</accession>
<organism evidence="1 2">
    <name type="scientific">Suillus luteus UH-Slu-Lm8-n1</name>
    <dbReference type="NCBI Taxonomy" id="930992"/>
    <lineage>
        <taxon>Eukaryota</taxon>
        <taxon>Fungi</taxon>
        <taxon>Dikarya</taxon>
        <taxon>Basidiomycota</taxon>
        <taxon>Agaricomycotina</taxon>
        <taxon>Agaricomycetes</taxon>
        <taxon>Agaricomycetidae</taxon>
        <taxon>Boletales</taxon>
        <taxon>Suillineae</taxon>
        <taxon>Suillaceae</taxon>
        <taxon>Suillus</taxon>
    </lineage>
</organism>
<keyword evidence="2" id="KW-1185">Reference proteome</keyword>
<dbReference type="Proteomes" id="UP000054485">
    <property type="component" value="Unassembled WGS sequence"/>
</dbReference>
<proteinExistence type="predicted"/>
<name>A0A0D0AA30_9AGAM</name>
<evidence type="ECO:0000313" key="2">
    <source>
        <dbReference type="Proteomes" id="UP000054485"/>
    </source>
</evidence>